<dbReference type="InterPro" id="IPR014509">
    <property type="entry name" value="YjdF-like"/>
</dbReference>
<comment type="caution">
    <text evidence="2">The sequence shown here is derived from an EMBL/GenBank/DDBJ whole genome shotgun (WGS) entry which is preliminary data.</text>
</comment>
<feature type="transmembrane region" description="Helical" evidence="1">
    <location>
        <begin position="7"/>
        <end position="25"/>
    </location>
</feature>
<protein>
    <recommendedName>
        <fullName evidence="4">VanZ-like domain-containing protein</fullName>
    </recommendedName>
</protein>
<reference evidence="2 3" key="1">
    <citation type="journal article" date="2015" name="Nature">
        <title>rRNA introns, odd ribosomes, and small enigmatic genomes across a large radiation of phyla.</title>
        <authorList>
            <person name="Brown C.T."/>
            <person name="Hug L.A."/>
            <person name="Thomas B.C."/>
            <person name="Sharon I."/>
            <person name="Castelle C.J."/>
            <person name="Singh A."/>
            <person name="Wilkins M.J."/>
            <person name="Williams K.H."/>
            <person name="Banfield J.F."/>
        </authorList>
    </citation>
    <scope>NUCLEOTIDE SEQUENCE [LARGE SCALE GENOMIC DNA]</scope>
</reference>
<evidence type="ECO:0000313" key="3">
    <source>
        <dbReference type="Proteomes" id="UP000034810"/>
    </source>
</evidence>
<keyword evidence="1" id="KW-0812">Transmembrane</keyword>
<dbReference type="AlphaFoldDB" id="A0A0G1EJ95"/>
<keyword evidence="1" id="KW-1133">Transmembrane helix</keyword>
<evidence type="ECO:0008006" key="4">
    <source>
        <dbReference type="Google" id="ProtNLM"/>
    </source>
</evidence>
<accession>A0A0G1EJ95</accession>
<dbReference type="Pfam" id="PF09997">
    <property type="entry name" value="DUF2238"/>
    <property type="match status" value="1"/>
</dbReference>
<proteinExistence type="predicted"/>
<evidence type="ECO:0000313" key="2">
    <source>
        <dbReference type="EMBL" id="KKS83091.1"/>
    </source>
</evidence>
<organism evidence="2 3">
    <name type="scientific">Candidatus Wolfebacteria bacterium GW2011_GWC1_43_10</name>
    <dbReference type="NCBI Taxonomy" id="1619011"/>
    <lineage>
        <taxon>Bacteria</taxon>
        <taxon>Candidatus Wolfeibacteriota</taxon>
    </lineage>
</organism>
<keyword evidence="1" id="KW-0472">Membrane</keyword>
<dbReference type="EMBL" id="LCFA01000001">
    <property type="protein sequence ID" value="KKS83091.1"/>
    <property type="molecule type" value="Genomic_DNA"/>
</dbReference>
<feature type="transmembrane region" description="Helical" evidence="1">
    <location>
        <begin position="109"/>
        <end position="129"/>
    </location>
</feature>
<dbReference type="Proteomes" id="UP000034810">
    <property type="component" value="Unassembled WGS sequence"/>
</dbReference>
<name>A0A0G1EJ95_9BACT</name>
<feature type="transmembrane region" description="Helical" evidence="1">
    <location>
        <begin position="37"/>
        <end position="58"/>
    </location>
</feature>
<sequence>MEISLKSVVAFLVVIALVYIPTLIFRWHLDYSWIDALLHFLGGAWAAFLFFFLFHNMFVPEIAGHQWEKIRILILAVSFAALLGVFWEFHEFILSQYFFWYLQQSITDTMGDFLMDILGALCLSLWLLFTRKSLSR</sequence>
<feature type="transmembrane region" description="Helical" evidence="1">
    <location>
        <begin position="70"/>
        <end position="89"/>
    </location>
</feature>
<gene>
    <name evidence="2" type="ORF">UV58_C0001G0018</name>
</gene>
<evidence type="ECO:0000256" key="1">
    <source>
        <dbReference type="SAM" id="Phobius"/>
    </source>
</evidence>